<organism evidence="1 2">
    <name type="scientific">Solanum verrucosum</name>
    <dbReference type="NCBI Taxonomy" id="315347"/>
    <lineage>
        <taxon>Eukaryota</taxon>
        <taxon>Viridiplantae</taxon>
        <taxon>Streptophyta</taxon>
        <taxon>Embryophyta</taxon>
        <taxon>Tracheophyta</taxon>
        <taxon>Spermatophyta</taxon>
        <taxon>Magnoliopsida</taxon>
        <taxon>eudicotyledons</taxon>
        <taxon>Gunneridae</taxon>
        <taxon>Pentapetalae</taxon>
        <taxon>asterids</taxon>
        <taxon>lamiids</taxon>
        <taxon>Solanales</taxon>
        <taxon>Solanaceae</taxon>
        <taxon>Solanoideae</taxon>
        <taxon>Solaneae</taxon>
        <taxon>Solanum</taxon>
    </lineage>
</organism>
<sequence>MGNIQKDWPWRTIWKTIAPLEATCFIWIATPEACSVQQPADVLCDSAHELLNGKGSGCIKLALSSWNEQLHKGTMNTMQLLFLPSFSGLFGWRGIVDISMTREARKKVTAILLSDDHGLPFDQMCLPGIKLPCQIYLPRISIDSLELLLAPRGMPRKIIVRGRASKAVGNVMTEEVDMIGLVSIGDIVCAVVSGHRDELSR</sequence>
<evidence type="ECO:0000313" key="2">
    <source>
        <dbReference type="Proteomes" id="UP001234989"/>
    </source>
</evidence>
<accession>A0AAF0TZG7</accession>
<keyword evidence="2" id="KW-1185">Reference proteome</keyword>
<dbReference type="EMBL" id="CP133617">
    <property type="protein sequence ID" value="WMV32288.1"/>
    <property type="molecule type" value="Genomic_DNA"/>
</dbReference>
<proteinExistence type="predicted"/>
<reference evidence="1" key="1">
    <citation type="submission" date="2023-08" db="EMBL/GenBank/DDBJ databases">
        <title>A de novo genome assembly of Solanum verrucosum Schlechtendal, a Mexican diploid species geographically isolated from the other diploid A-genome species in potato relatives.</title>
        <authorList>
            <person name="Hosaka K."/>
        </authorList>
    </citation>
    <scope>NUCLEOTIDE SEQUENCE</scope>
    <source>
        <tissue evidence="1">Young leaves</tissue>
    </source>
</reference>
<dbReference type="Proteomes" id="UP001234989">
    <property type="component" value="Chromosome 6"/>
</dbReference>
<gene>
    <name evidence="1" type="ORF">MTR67_025673</name>
</gene>
<dbReference type="AlphaFoldDB" id="A0AAF0TZG7"/>
<protein>
    <submittedName>
        <fullName evidence="1">Uncharacterized protein</fullName>
    </submittedName>
</protein>
<name>A0AAF0TZG7_SOLVR</name>
<evidence type="ECO:0000313" key="1">
    <source>
        <dbReference type="EMBL" id="WMV32288.1"/>
    </source>
</evidence>